<gene>
    <name evidence="2" type="ORF">Micbo1qcDRAFT_165649</name>
</gene>
<accession>A0A136IXF4</accession>
<dbReference type="Pfam" id="PF26163">
    <property type="entry name" value="mS26"/>
    <property type="match status" value="1"/>
</dbReference>
<dbReference type="STRING" id="196109.A0A136IXF4"/>
<keyword evidence="3" id="KW-1185">Reference proteome</keyword>
<dbReference type="Proteomes" id="UP000070501">
    <property type="component" value="Unassembled WGS sequence"/>
</dbReference>
<dbReference type="EMBL" id="KQ964255">
    <property type="protein sequence ID" value="KXJ89548.1"/>
    <property type="molecule type" value="Genomic_DNA"/>
</dbReference>
<dbReference type="InterPro" id="IPR058940">
    <property type="entry name" value="mS26_fungi"/>
</dbReference>
<evidence type="ECO:0000313" key="3">
    <source>
        <dbReference type="Proteomes" id="UP000070501"/>
    </source>
</evidence>
<feature type="region of interest" description="Disordered" evidence="1">
    <location>
        <begin position="35"/>
        <end position="57"/>
    </location>
</feature>
<name>A0A136IXF4_9PEZI</name>
<feature type="region of interest" description="Disordered" evidence="1">
    <location>
        <begin position="151"/>
        <end position="178"/>
    </location>
</feature>
<feature type="region of interest" description="Disordered" evidence="1">
    <location>
        <begin position="96"/>
        <end position="122"/>
    </location>
</feature>
<dbReference type="CDD" id="cd23703">
    <property type="entry name" value="mS26_PET12"/>
    <property type="match status" value="1"/>
</dbReference>
<dbReference type="OrthoDB" id="5223508at2759"/>
<sequence length="314" mass="35053">MAALRPTVLPRAVSSLATASAVCLRAQPFSTSANACASRIPPESPRYINVPNPPQDQSIEARRELSPVRGHLPVPRKVFRWKSGDYEPTQDVLDSLAAEPTSESSKQPPRSDKQAWKRSMALKRRENVRAGIQDLWERKVVSDKKVAESRALKVAQHRRAASAPESEGDRLTRASIDPETLKTAVAPDPLRFERALASKAKSDALEQARSERRIDAVQELYMNARSFIVTEKELEELVEKEFAPDYFSSMGMSNSGRPMYNVWDLQGKPKTMTDMMKEVSRSTSDLLQSTTADATRTLKRQKLVAEQLTGGKMD</sequence>
<protein>
    <submittedName>
        <fullName evidence="2">Uncharacterized protein</fullName>
    </submittedName>
</protein>
<dbReference type="AlphaFoldDB" id="A0A136IXF4"/>
<dbReference type="InParanoid" id="A0A136IXF4"/>
<evidence type="ECO:0000313" key="2">
    <source>
        <dbReference type="EMBL" id="KXJ89548.1"/>
    </source>
</evidence>
<reference evidence="3" key="1">
    <citation type="submission" date="2016-02" db="EMBL/GenBank/DDBJ databases">
        <title>Draft genome sequence of Microdochium bolleyi, a fungal endophyte of beachgrass.</title>
        <authorList>
            <consortium name="DOE Joint Genome Institute"/>
            <person name="David A.S."/>
            <person name="May G."/>
            <person name="Haridas S."/>
            <person name="Lim J."/>
            <person name="Wang M."/>
            <person name="Labutti K."/>
            <person name="Lipzen A."/>
            <person name="Barry K."/>
            <person name="Grigoriev I.V."/>
        </authorList>
    </citation>
    <scope>NUCLEOTIDE SEQUENCE [LARGE SCALE GENOMIC DNA]</scope>
    <source>
        <strain evidence="3">J235TASD1</strain>
    </source>
</reference>
<organism evidence="2 3">
    <name type="scientific">Microdochium bolleyi</name>
    <dbReference type="NCBI Taxonomy" id="196109"/>
    <lineage>
        <taxon>Eukaryota</taxon>
        <taxon>Fungi</taxon>
        <taxon>Dikarya</taxon>
        <taxon>Ascomycota</taxon>
        <taxon>Pezizomycotina</taxon>
        <taxon>Sordariomycetes</taxon>
        <taxon>Xylariomycetidae</taxon>
        <taxon>Xylariales</taxon>
        <taxon>Microdochiaceae</taxon>
        <taxon>Microdochium</taxon>
    </lineage>
</organism>
<evidence type="ECO:0000256" key="1">
    <source>
        <dbReference type="SAM" id="MobiDB-lite"/>
    </source>
</evidence>
<proteinExistence type="predicted"/>